<evidence type="ECO:0000256" key="1">
    <source>
        <dbReference type="ARBA" id="ARBA00001554"/>
    </source>
</evidence>
<dbReference type="RefSeq" id="XP_011775676.1">
    <property type="nucleotide sequence ID" value="XM_011777374.1"/>
</dbReference>
<evidence type="ECO:0000256" key="4">
    <source>
        <dbReference type="ARBA" id="ARBA00023239"/>
    </source>
</evidence>
<evidence type="ECO:0000256" key="5">
    <source>
        <dbReference type="SAM" id="MobiDB-lite"/>
    </source>
</evidence>
<dbReference type="GO" id="GO:0006729">
    <property type="term" value="P:tetrahydrobiopterin biosynthetic process"/>
    <property type="evidence" value="ECO:0007669"/>
    <property type="project" value="InterPro"/>
</dbReference>
<dbReference type="VEuPathDB" id="TriTrypDB:Tbg972.8.3460"/>
<evidence type="ECO:0000313" key="6">
    <source>
        <dbReference type="EMBL" id="CBH13399.1"/>
    </source>
</evidence>
<comment type="catalytic activity">
    <reaction evidence="1">
        <text>(4aS,6R)-4a-hydroxy-L-erythro-5,6,7,8-tetrahydrobiopterin = (6R)-L-erythro-6,7-dihydrobiopterin + H2O</text>
        <dbReference type="Rhea" id="RHEA:11920"/>
        <dbReference type="ChEBI" id="CHEBI:15377"/>
        <dbReference type="ChEBI" id="CHEBI:15642"/>
        <dbReference type="ChEBI" id="CHEBI:43120"/>
        <dbReference type="EC" id="4.2.1.96"/>
    </reaction>
</comment>
<proteinExistence type="inferred from homology"/>
<organism evidence="6 7">
    <name type="scientific">Trypanosoma brucei gambiense (strain MHOM/CI/86/DAL972)</name>
    <dbReference type="NCBI Taxonomy" id="679716"/>
    <lineage>
        <taxon>Eukaryota</taxon>
        <taxon>Discoba</taxon>
        <taxon>Euglenozoa</taxon>
        <taxon>Kinetoplastea</taxon>
        <taxon>Metakinetoplastina</taxon>
        <taxon>Trypanosomatida</taxon>
        <taxon>Trypanosomatidae</taxon>
        <taxon>Trypanosoma</taxon>
    </lineage>
</organism>
<dbReference type="InterPro" id="IPR036428">
    <property type="entry name" value="PCD_sf"/>
</dbReference>
<reference evidence="7" key="1">
    <citation type="journal article" date="2010" name="PLoS Negl. Trop. Dis.">
        <title>The genome sequence of Trypanosoma brucei gambiense, causative agent of chronic human african trypanosomiasis.</title>
        <authorList>
            <person name="Jackson A.P."/>
            <person name="Sanders M."/>
            <person name="Berry A."/>
            <person name="McQuillan J."/>
            <person name="Aslett M.A."/>
            <person name="Quail M.A."/>
            <person name="Chukualim B."/>
            <person name="Capewell P."/>
            <person name="MacLeod A."/>
            <person name="Melville S.E."/>
            <person name="Gibson W."/>
            <person name="Barry J.D."/>
            <person name="Berriman M."/>
            <person name="Hertz-Fowler C."/>
        </authorList>
    </citation>
    <scope>NUCLEOTIDE SEQUENCE [LARGE SCALE GENOMIC DNA]</scope>
    <source>
        <strain evidence="7">MHOM/CI/86/DAL972</strain>
    </source>
</reference>
<evidence type="ECO:0000256" key="2">
    <source>
        <dbReference type="ARBA" id="ARBA00006472"/>
    </source>
</evidence>
<sequence>MILKCLSSLTTQLLSSSSFMCSRRERKGALYRAQIKKKKLLRYSAFTRVMNVLTSHTHLHMRRSCCMATARGCLGNIRTSDVSTRRCKGDYGFNIFHNSNPQHGASYARHERRMREDEVEDFLKSVKGWVPVDECFPCVDADADAEGADVRKEEKEEMGPAPLTIFTGEGALKRDFDFANFRDAYLFMGRLWAFCYGSDKYPNVTWEGTRITVYVYSPSFRGLSKREARLAAFLNDQYNMFKKSKRQQKVIIDGVVKRSVIEDMMGECVAEALKRREEERRKPLAETVEGIATSWEAVLSKDGNNNNNGGTPSSCTSP</sequence>
<protein>
    <recommendedName>
        <fullName evidence="3">4a-hydroxytetrahydrobiopterin dehydratase</fullName>
        <ecNumber evidence="3">4.2.1.96</ecNumber>
    </recommendedName>
</protein>
<dbReference type="SUPFAM" id="SSF55248">
    <property type="entry name" value="PCD-like"/>
    <property type="match status" value="1"/>
</dbReference>
<accession>C9ZVG1</accession>
<dbReference type="Proteomes" id="UP000002316">
    <property type="component" value="Chromosome 8"/>
</dbReference>
<dbReference type="PANTHER" id="PTHR12599">
    <property type="entry name" value="PTERIN-4-ALPHA-CARBINOLAMINE DEHYDRATASE"/>
    <property type="match status" value="1"/>
</dbReference>
<dbReference type="OrthoDB" id="277398at2759"/>
<evidence type="ECO:0000313" key="7">
    <source>
        <dbReference type="Proteomes" id="UP000002316"/>
    </source>
</evidence>
<dbReference type="Pfam" id="PF01329">
    <property type="entry name" value="Pterin_4a"/>
    <property type="match status" value="1"/>
</dbReference>
<gene>
    <name evidence="6" type="ORF">TbgDal_VIII3460</name>
</gene>
<comment type="similarity">
    <text evidence="2">Belongs to the pterin-4-alpha-carbinolamine dehydratase family.</text>
</comment>
<dbReference type="EMBL" id="FN554971">
    <property type="protein sequence ID" value="CBH13399.1"/>
    <property type="molecule type" value="Genomic_DNA"/>
</dbReference>
<dbReference type="Gene3D" id="3.30.1360.20">
    <property type="entry name" value="Transcriptional coactivator/pterin dehydratase"/>
    <property type="match status" value="1"/>
</dbReference>
<name>C9ZVG1_TRYB9</name>
<dbReference type="InterPro" id="IPR001533">
    <property type="entry name" value="Pterin_deHydtase"/>
</dbReference>
<evidence type="ECO:0000256" key="3">
    <source>
        <dbReference type="ARBA" id="ARBA00013252"/>
    </source>
</evidence>
<dbReference type="GeneID" id="23863532"/>
<dbReference type="GO" id="GO:0008124">
    <property type="term" value="F:4-alpha-hydroxytetrahydrobiopterin dehydratase activity"/>
    <property type="evidence" value="ECO:0007669"/>
    <property type="project" value="UniProtKB-EC"/>
</dbReference>
<dbReference type="PANTHER" id="PTHR12599:SF16">
    <property type="entry name" value="4A-HYDROXYTETRAHYDROBIOPTERIN DEHYDRATASE"/>
    <property type="match status" value="1"/>
</dbReference>
<dbReference type="KEGG" id="tbg:TbgDal_VIII3460"/>
<feature type="region of interest" description="Disordered" evidence="5">
    <location>
        <begin position="299"/>
        <end position="318"/>
    </location>
</feature>
<dbReference type="EC" id="4.2.1.96" evidence="3"/>
<keyword evidence="4" id="KW-0456">Lyase</keyword>
<dbReference type="AlphaFoldDB" id="C9ZVG1"/>